<feature type="compositionally biased region" description="Basic and acidic residues" evidence="1">
    <location>
        <begin position="864"/>
        <end position="879"/>
    </location>
</feature>
<name>A0A7C8I2J6_9PLEO</name>
<organism evidence="5 6">
    <name type="scientific">Massariosphaeria phaeospora</name>
    <dbReference type="NCBI Taxonomy" id="100035"/>
    <lineage>
        <taxon>Eukaryota</taxon>
        <taxon>Fungi</taxon>
        <taxon>Dikarya</taxon>
        <taxon>Ascomycota</taxon>
        <taxon>Pezizomycotina</taxon>
        <taxon>Dothideomycetes</taxon>
        <taxon>Pleosporomycetidae</taxon>
        <taxon>Pleosporales</taxon>
        <taxon>Pleosporales incertae sedis</taxon>
        <taxon>Massariosphaeria</taxon>
    </lineage>
</organism>
<dbReference type="GO" id="GO:0003743">
    <property type="term" value="F:translation initiation factor activity"/>
    <property type="evidence" value="ECO:0007669"/>
    <property type="project" value="UniProtKB-KW"/>
</dbReference>
<evidence type="ECO:0000313" key="6">
    <source>
        <dbReference type="Proteomes" id="UP000481861"/>
    </source>
</evidence>
<feature type="compositionally biased region" description="Basic residues" evidence="1">
    <location>
        <begin position="927"/>
        <end position="943"/>
    </location>
</feature>
<feature type="region of interest" description="Disordered" evidence="1">
    <location>
        <begin position="828"/>
        <end position="943"/>
    </location>
</feature>
<evidence type="ECO:0000313" key="5">
    <source>
        <dbReference type="EMBL" id="KAF2866331.1"/>
    </source>
</evidence>
<keyword evidence="5" id="KW-0396">Initiation factor</keyword>
<evidence type="ECO:0000259" key="3">
    <source>
        <dbReference type="Pfam" id="PF20639"/>
    </source>
</evidence>
<evidence type="ECO:0000259" key="4">
    <source>
        <dbReference type="Pfam" id="PF20640"/>
    </source>
</evidence>
<dbReference type="PANTHER" id="PTHR28221:SF2">
    <property type="entry name" value="RNA POLYMERASE I-SPECIFIC TRANSCRIPTION INITIATION FACTOR RRN6"/>
    <property type="match status" value="1"/>
</dbReference>
<dbReference type="PANTHER" id="PTHR28221">
    <property type="entry name" value="RNA POLYMERASE I-SPECIFIC TRANSCRIPTION INITIATION FACTOR RRN6"/>
    <property type="match status" value="1"/>
</dbReference>
<gene>
    <name evidence="5" type="ORF">BDV95DRAFT_584540</name>
</gene>
<dbReference type="Pfam" id="PF20640">
    <property type="entry name" value="Rrn6_HB"/>
    <property type="match status" value="1"/>
</dbReference>
<comment type="caution">
    <text evidence="5">The sequence shown here is derived from an EMBL/GenBank/DDBJ whole genome shotgun (WGS) entry which is preliminary data.</text>
</comment>
<dbReference type="GO" id="GO:0070860">
    <property type="term" value="C:RNA polymerase I core factor complex"/>
    <property type="evidence" value="ECO:0007669"/>
    <property type="project" value="TreeGrafter"/>
</dbReference>
<dbReference type="InterPro" id="IPR019350">
    <property type="entry name" value="RNA_pol_I-sp_TIF_RRN6-like"/>
</dbReference>
<dbReference type="Pfam" id="PF20639">
    <property type="entry name" value="Rrn6_K-rich"/>
    <property type="match status" value="1"/>
</dbReference>
<protein>
    <submittedName>
        <fullName evidence="5">RNA polymerase I-specific transcription initiation factor RRN6-like protein</fullName>
    </submittedName>
</protein>
<dbReference type="AlphaFoldDB" id="A0A7C8I2J6"/>
<dbReference type="InterPro" id="IPR048535">
    <property type="entry name" value="RRN6_beta-prop"/>
</dbReference>
<evidence type="ECO:0000259" key="2">
    <source>
        <dbReference type="Pfam" id="PF10214"/>
    </source>
</evidence>
<reference evidence="5 6" key="1">
    <citation type="submission" date="2020-01" db="EMBL/GenBank/DDBJ databases">
        <authorList>
            <consortium name="DOE Joint Genome Institute"/>
            <person name="Haridas S."/>
            <person name="Albert R."/>
            <person name="Binder M."/>
            <person name="Bloem J."/>
            <person name="Labutti K."/>
            <person name="Salamov A."/>
            <person name="Andreopoulos B."/>
            <person name="Baker S.E."/>
            <person name="Barry K."/>
            <person name="Bills G."/>
            <person name="Bluhm B.H."/>
            <person name="Cannon C."/>
            <person name="Castanera R."/>
            <person name="Culley D.E."/>
            <person name="Daum C."/>
            <person name="Ezra D."/>
            <person name="Gonzalez J.B."/>
            <person name="Henrissat B."/>
            <person name="Kuo A."/>
            <person name="Liang C."/>
            <person name="Lipzen A."/>
            <person name="Lutzoni F."/>
            <person name="Magnuson J."/>
            <person name="Mondo S."/>
            <person name="Nolan M."/>
            <person name="Ohm R."/>
            <person name="Pangilinan J."/>
            <person name="Park H.-J.H."/>
            <person name="Ramirez L."/>
            <person name="Alfaro M."/>
            <person name="Sun H."/>
            <person name="Tritt A."/>
            <person name="Yoshinaga Y."/>
            <person name="Zwiers L.-H.L."/>
            <person name="Turgeon B.G."/>
            <person name="Goodwin S.B."/>
            <person name="Spatafora J.W."/>
            <person name="Crous P.W."/>
            <person name="Grigoriev I.V."/>
        </authorList>
    </citation>
    <scope>NUCLEOTIDE SEQUENCE [LARGE SCALE GENOMIC DNA]</scope>
    <source>
        <strain evidence="5 6">CBS 611.86</strain>
    </source>
</reference>
<feature type="compositionally biased region" description="Basic and acidic residues" evidence="1">
    <location>
        <begin position="844"/>
        <end position="856"/>
    </location>
</feature>
<keyword evidence="5" id="KW-0648">Protein biosynthesis</keyword>
<dbReference type="SUPFAM" id="SSF50993">
    <property type="entry name" value="Peptidase/esterase 'gauge' domain"/>
    <property type="match status" value="1"/>
</dbReference>
<dbReference type="GO" id="GO:0001163">
    <property type="term" value="F:RNA polymerase I transcription regulatory region sequence-specific DNA binding"/>
    <property type="evidence" value="ECO:0007669"/>
    <property type="project" value="TreeGrafter"/>
</dbReference>
<dbReference type="EMBL" id="JAADJZ010000028">
    <property type="protein sequence ID" value="KAF2866331.1"/>
    <property type="molecule type" value="Genomic_DNA"/>
</dbReference>
<dbReference type="InterPro" id="IPR048537">
    <property type="entry name" value="RRN6_HB"/>
</dbReference>
<sequence length="943" mass="104997">MAKPSLSDLNFGHFGHATYDLENSEWAFARESTRKNLRVLVSWRTALPASTICPEPRSTQDAYSSKQAVKGVVRDLSDIAPAAKKLTEPALVSAAVTATSAVHDPAKNNLLAFGSIPYDARHTVVRRVGATVTGEGGNILRLVILANEQSGWGNERSVFLEGYAFREREAGYWAHHEEAGPIQQLCFSHAEAETSFLAVRLLTRTVVFQPACRRHRVPAPSSQYYELPPSTIDPCPIFETPIADTGATPHADVSFNPDYHRQFGLVDQAGNWSIWDIESGYRRTQHTAACTARGSIMTAEPAGDPSPDFKAELTGEDGWARILWIGNVTTILVCNRRNVKVLDIRSPPTELRCSEIVPARSGDWILDVKATPNNKDQLLVLTSSRLIILAVTCSSENLISLDSSAGATTTVSWTHFRGLEDVTLRLCVYAASDKETFIIMHSRINTLATIFQFQDSNPGTTSVSAPDPFLLNFGSIGLADSQQVNELYVEKLQFNVNDEDNSAGPGRLYRDEDVHFYQLSAMLSDLSIQQTTLCASSNTHLLPSIEPTSWRNVPRRRDYFINEEREVGDDFIVEDGLEHTSTVAVKEPYRRQRAVHHSPLAELESTRITDFSVLYNSLVQTDPSENVRDIVVVFDELRGIMNGSSQADVPMGTLMEITQVAISVIDVDEASSNLQDILSAEHHAPNVFMLQQIVSPHVLDLATERDLTPTISSMYDMVLQKWIASLPSNVPARIRQAKERLVRRIAVEIMLASHRFRTHETPQSSPVDVDPGLVDDTSQQLVVNPLSRLGKYFEIIKPVAPFTSPEVTQVLAHLQIGSDPNTYDWEATERETQAELSDEDEESSQQKREKEQEKERERKRKQRFERNQKREDELAKEQARSLPLFPRSSPGPMTLGMGSQAENHTQLLSSQSLGGFIVQSQVEPGRHGGRPAKKKLRSRLSGF</sequence>
<dbReference type="OrthoDB" id="4090074at2759"/>
<feature type="compositionally biased region" description="Polar residues" evidence="1">
    <location>
        <begin position="900"/>
        <end position="922"/>
    </location>
</feature>
<feature type="domain" description="RRN6 beta-propeller" evidence="2">
    <location>
        <begin position="104"/>
        <end position="472"/>
    </location>
</feature>
<dbReference type="InterPro" id="IPR048536">
    <property type="entry name" value="Rrn6_K-rich"/>
</dbReference>
<dbReference type="Proteomes" id="UP000481861">
    <property type="component" value="Unassembled WGS sequence"/>
</dbReference>
<dbReference type="GO" id="GO:0001179">
    <property type="term" value="F:RNA polymerase I general transcription initiation factor binding"/>
    <property type="evidence" value="ECO:0007669"/>
    <property type="project" value="TreeGrafter"/>
</dbReference>
<feature type="domain" description="RRN6 K-rich C-terminal" evidence="3">
    <location>
        <begin position="808"/>
        <end position="943"/>
    </location>
</feature>
<proteinExistence type="predicted"/>
<accession>A0A7C8I2J6</accession>
<feature type="domain" description="RRN6 helical bundle" evidence="4">
    <location>
        <begin position="567"/>
        <end position="753"/>
    </location>
</feature>
<keyword evidence="6" id="KW-1185">Reference proteome</keyword>
<evidence type="ECO:0000256" key="1">
    <source>
        <dbReference type="SAM" id="MobiDB-lite"/>
    </source>
</evidence>
<dbReference type="Pfam" id="PF10214">
    <property type="entry name" value="Rrn6_beta-prop"/>
    <property type="match status" value="1"/>
</dbReference>
<dbReference type="GO" id="GO:0042790">
    <property type="term" value="P:nucleolar large rRNA transcription by RNA polymerase I"/>
    <property type="evidence" value="ECO:0007669"/>
    <property type="project" value="TreeGrafter"/>
</dbReference>